<evidence type="ECO:0000256" key="2">
    <source>
        <dbReference type="ARBA" id="ARBA00023002"/>
    </source>
</evidence>
<proteinExistence type="inferred from homology"/>
<dbReference type="InterPro" id="IPR057326">
    <property type="entry name" value="KR_dom"/>
</dbReference>
<name>A0A317PWE8_9HYPH</name>
<accession>A0A317PWE8</accession>
<keyword evidence="6" id="KW-1185">Reference proteome</keyword>
<evidence type="ECO:0000256" key="1">
    <source>
        <dbReference type="ARBA" id="ARBA00006484"/>
    </source>
</evidence>
<feature type="region of interest" description="Disordered" evidence="3">
    <location>
        <begin position="199"/>
        <end position="218"/>
    </location>
</feature>
<keyword evidence="2" id="KW-0560">Oxidoreductase</keyword>
<evidence type="ECO:0000313" key="6">
    <source>
        <dbReference type="Proteomes" id="UP000246352"/>
    </source>
</evidence>
<dbReference type="Proteomes" id="UP000246352">
    <property type="component" value="Unassembled WGS sequence"/>
</dbReference>
<protein>
    <submittedName>
        <fullName evidence="5">Dehydrogenase/reductase SDR family protein 7B</fullName>
    </submittedName>
</protein>
<dbReference type="InterPro" id="IPR036291">
    <property type="entry name" value="NAD(P)-bd_dom_sf"/>
</dbReference>
<dbReference type="PANTHER" id="PTHR44196">
    <property type="entry name" value="DEHYDROGENASE/REDUCTASE SDR FAMILY MEMBER 7B"/>
    <property type="match status" value="1"/>
</dbReference>
<evidence type="ECO:0000313" key="5">
    <source>
        <dbReference type="EMBL" id="PWW04606.1"/>
    </source>
</evidence>
<dbReference type="PROSITE" id="PS00061">
    <property type="entry name" value="ADH_SHORT"/>
    <property type="match status" value="1"/>
</dbReference>
<evidence type="ECO:0000256" key="3">
    <source>
        <dbReference type="SAM" id="MobiDB-lite"/>
    </source>
</evidence>
<dbReference type="InterPro" id="IPR020904">
    <property type="entry name" value="Sc_DH/Rdtase_CS"/>
</dbReference>
<dbReference type="GO" id="GO:0016491">
    <property type="term" value="F:oxidoreductase activity"/>
    <property type="evidence" value="ECO:0007669"/>
    <property type="project" value="UniProtKB-KW"/>
</dbReference>
<dbReference type="AlphaFoldDB" id="A0A317PWE8"/>
<feature type="domain" description="Ketoreductase" evidence="4">
    <location>
        <begin position="19"/>
        <end position="198"/>
    </location>
</feature>
<reference evidence="5 6" key="1">
    <citation type="submission" date="2018-05" db="EMBL/GenBank/DDBJ databases">
        <title>Genomic Encyclopedia of Type Strains, Phase IV (KMG-IV): sequencing the most valuable type-strain genomes for metagenomic binning, comparative biology and taxonomic classification.</title>
        <authorList>
            <person name="Goeker M."/>
        </authorList>
    </citation>
    <scope>NUCLEOTIDE SEQUENCE [LARGE SCALE GENOMIC DNA]</scope>
    <source>
        <strain evidence="5 6">DSM 16791</strain>
    </source>
</reference>
<dbReference type="PRINTS" id="PR00081">
    <property type="entry name" value="GDHRDH"/>
</dbReference>
<dbReference type="SMART" id="SM00822">
    <property type="entry name" value="PKS_KR"/>
    <property type="match status" value="1"/>
</dbReference>
<evidence type="ECO:0000259" key="4">
    <source>
        <dbReference type="SMART" id="SM00822"/>
    </source>
</evidence>
<sequence length="274" mass="28911">MAQGGRAVTGTAGNDGHRKTAVITGGAGGLGRAMADHLQGEGWLTILIDRPGPGLDGLEQRPGRQRPIACDLTIAEEVARVGAAIRADHPAIDLAIYNAGITQIGGFADTPMAAHRAVFDVNYFGAVLMAAELIDPVRRARGTHLAISSVAGFAPLHHRTAYAASKHALQGFFTSLRSEESPFGVAVSIAAPSFIATNPGRPEAREGGIARPGSAPDGIDHMGAADAARIILSGARRRRQMIPVGRVARLSWLISRLSPRLFQALMERQMRKGR</sequence>
<dbReference type="SUPFAM" id="SSF51735">
    <property type="entry name" value="NAD(P)-binding Rossmann-fold domains"/>
    <property type="match status" value="1"/>
</dbReference>
<comment type="similarity">
    <text evidence="1">Belongs to the short-chain dehydrogenases/reductases (SDR) family.</text>
</comment>
<organism evidence="5 6">
    <name type="scientific">Hoeflea marina</name>
    <dbReference type="NCBI Taxonomy" id="274592"/>
    <lineage>
        <taxon>Bacteria</taxon>
        <taxon>Pseudomonadati</taxon>
        <taxon>Pseudomonadota</taxon>
        <taxon>Alphaproteobacteria</taxon>
        <taxon>Hyphomicrobiales</taxon>
        <taxon>Rhizobiaceae</taxon>
        <taxon>Hoeflea</taxon>
    </lineage>
</organism>
<gene>
    <name evidence="5" type="ORF">DFR52_1011305</name>
</gene>
<dbReference type="PANTHER" id="PTHR44196:SF1">
    <property type="entry name" value="DEHYDROGENASE_REDUCTASE SDR FAMILY MEMBER 7B"/>
    <property type="match status" value="1"/>
</dbReference>
<dbReference type="InterPro" id="IPR002347">
    <property type="entry name" value="SDR_fam"/>
</dbReference>
<feature type="region of interest" description="Disordered" evidence="3">
    <location>
        <begin position="1"/>
        <end position="20"/>
    </location>
</feature>
<comment type="caution">
    <text evidence="5">The sequence shown here is derived from an EMBL/GenBank/DDBJ whole genome shotgun (WGS) entry which is preliminary data.</text>
</comment>
<dbReference type="Gene3D" id="3.40.50.720">
    <property type="entry name" value="NAD(P)-binding Rossmann-like Domain"/>
    <property type="match status" value="1"/>
</dbReference>
<dbReference type="Pfam" id="PF00106">
    <property type="entry name" value="adh_short"/>
    <property type="match status" value="1"/>
</dbReference>
<dbReference type="GO" id="GO:0016020">
    <property type="term" value="C:membrane"/>
    <property type="evidence" value="ECO:0007669"/>
    <property type="project" value="TreeGrafter"/>
</dbReference>
<dbReference type="EMBL" id="QGTR01000001">
    <property type="protein sequence ID" value="PWW04606.1"/>
    <property type="molecule type" value="Genomic_DNA"/>
</dbReference>